<keyword evidence="7" id="KW-0224">Dipeptidase</keyword>
<feature type="domain" description="Peptidase M20 dimerisation" evidence="19">
    <location>
        <begin position="208"/>
        <end position="292"/>
    </location>
</feature>
<dbReference type="OrthoDB" id="9773892at2"/>
<evidence type="ECO:0000256" key="12">
    <source>
        <dbReference type="ARBA" id="ARBA00044252"/>
    </source>
</evidence>
<dbReference type="InterPro" id="IPR002933">
    <property type="entry name" value="Peptidase_M20"/>
</dbReference>
<evidence type="ECO:0000313" key="20">
    <source>
        <dbReference type="EMBL" id="SDM38774.1"/>
    </source>
</evidence>
<evidence type="ECO:0000256" key="4">
    <source>
        <dbReference type="ARBA" id="ARBA00022723"/>
    </source>
</evidence>
<evidence type="ECO:0000256" key="9">
    <source>
        <dbReference type="ARBA" id="ARBA00023285"/>
    </source>
</evidence>
<evidence type="ECO:0000256" key="6">
    <source>
        <dbReference type="ARBA" id="ARBA00022833"/>
    </source>
</evidence>
<dbReference type="GO" id="GO:0046872">
    <property type="term" value="F:metal ion binding"/>
    <property type="evidence" value="ECO:0007669"/>
    <property type="project" value="UniProtKB-KW"/>
</dbReference>
<keyword evidence="5" id="KW-0378">Hydrolase</keyword>
<organism evidence="20 21">
    <name type="scientific">Franzmannia pantelleriensis</name>
    <dbReference type="NCBI Taxonomy" id="48727"/>
    <lineage>
        <taxon>Bacteria</taxon>
        <taxon>Pseudomonadati</taxon>
        <taxon>Pseudomonadota</taxon>
        <taxon>Gammaproteobacteria</taxon>
        <taxon>Oceanospirillales</taxon>
        <taxon>Halomonadaceae</taxon>
        <taxon>Franzmannia</taxon>
    </lineage>
</organism>
<dbReference type="Gene3D" id="3.40.630.10">
    <property type="entry name" value="Zn peptidases"/>
    <property type="match status" value="2"/>
</dbReference>
<proteinExistence type="inferred from homology"/>
<dbReference type="Pfam" id="PF01546">
    <property type="entry name" value="Peptidase_M20"/>
    <property type="match status" value="1"/>
</dbReference>
<dbReference type="GO" id="GO:0006508">
    <property type="term" value="P:proteolysis"/>
    <property type="evidence" value="ECO:0007669"/>
    <property type="project" value="UniProtKB-KW"/>
</dbReference>
<dbReference type="InterPro" id="IPR001160">
    <property type="entry name" value="Peptidase_M20C"/>
</dbReference>
<dbReference type="PRINTS" id="PR00934">
    <property type="entry name" value="XHISDIPTASE"/>
</dbReference>
<dbReference type="GO" id="GO:0005829">
    <property type="term" value="C:cytosol"/>
    <property type="evidence" value="ECO:0007669"/>
    <property type="project" value="TreeGrafter"/>
</dbReference>
<keyword evidence="8" id="KW-0482">Metalloprotease</keyword>
<protein>
    <recommendedName>
        <fullName evidence="14">Cytosol non-specific dipeptidase</fullName>
        <ecNumber evidence="11">3.4.13.18</ecNumber>
    </recommendedName>
    <alternativeName>
        <fullName evidence="17">Aminoacyl-histidine dipeptidase</fullName>
    </alternativeName>
    <alternativeName>
        <fullName evidence="16">Beta-alanyl-histidine dipeptidase</fullName>
    </alternativeName>
    <alternativeName>
        <fullName evidence="15">Carnosinase</fullName>
    </alternativeName>
    <alternativeName>
        <fullName evidence="12">Peptidase D</fullName>
    </alternativeName>
    <alternativeName>
        <fullName evidence="18">Xaa-His dipeptidase</fullName>
    </alternativeName>
</protein>
<evidence type="ECO:0000256" key="14">
    <source>
        <dbReference type="ARBA" id="ARBA00071271"/>
    </source>
</evidence>
<evidence type="ECO:0000256" key="13">
    <source>
        <dbReference type="ARBA" id="ARBA00061423"/>
    </source>
</evidence>
<evidence type="ECO:0000256" key="10">
    <source>
        <dbReference type="ARBA" id="ARBA00036421"/>
    </source>
</evidence>
<evidence type="ECO:0000256" key="7">
    <source>
        <dbReference type="ARBA" id="ARBA00022997"/>
    </source>
</evidence>
<keyword evidence="6" id="KW-0862">Zinc</keyword>
<evidence type="ECO:0000256" key="16">
    <source>
        <dbReference type="ARBA" id="ARBA00076004"/>
    </source>
</evidence>
<name>A0A1G9STU6_9GAMM</name>
<comment type="cofactor">
    <cofactor evidence="2">
        <name>Zn(2+)</name>
        <dbReference type="ChEBI" id="CHEBI:29105"/>
    </cofactor>
</comment>
<keyword evidence="21" id="KW-1185">Reference proteome</keyword>
<dbReference type="SUPFAM" id="SSF53187">
    <property type="entry name" value="Zn-dependent exopeptidases"/>
    <property type="match status" value="1"/>
</dbReference>
<evidence type="ECO:0000256" key="11">
    <source>
        <dbReference type="ARBA" id="ARBA00038976"/>
    </source>
</evidence>
<evidence type="ECO:0000313" key="21">
    <source>
        <dbReference type="Proteomes" id="UP000199107"/>
    </source>
</evidence>
<dbReference type="AlphaFoldDB" id="A0A1G9STU6"/>
<comment type="similarity">
    <text evidence="13">Belongs to the peptidase M20C family.</text>
</comment>
<dbReference type="InterPro" id="IPR011650">
    <property type="entry name" value="Peptidase_M20_dimer"/>
</dbReference>
<dbReference type="PANTHER" id="PTHR43501">
    <property type="entry name" value="CYTOSOL NON-SPECIFIC DIPEPTIDASE"/>
    <property type="match status" value="1"/>
</dbReference>
<dbReference type="PIRSF" id="PIRSF016599">
    <property type="entry name" value="Xaa-His_dipept"/>
    <property type="match status" value="1"/>
</dbReference>
<accession>A0A1G9STU6</accession>
<reference evidence="21" key="1">
    <citation type="submission" date="2016-10" db="EMBL/GenBank/DDBJ databases">
        <authorList>
            <person name="Varghese N."/>
            <person name="Submissions S."/>
        </authorList>
    </citation>
    <scope>NUCLEOTIDE SEQUENCE [LARGE SCALE GENOMIC DNA]</scope>
    <source>
        <strain evidence="21">AAP</strain>
    </source>
</reference>
<evidence type="ECO:0000256" key="3">
    <source>
        <dbReference type="ARBA" id="ARBA00022670"/>
    </source>
</evidence>
<evidence type="ECO:0000256" key="8">
    <source>
        <dbReference type="ARBA" id="ARBA00023049"/>
    </source>
</evidence>
<evidence type="ECO:0000256" key="5">
    <source>
        <dbReference type="ARBA" id="ARBA00022801"/>
    </source>
</evidence>
<dbReference type="FunFam" id="3.40.630.10:FF:000018">
    <property type="entry name" value="Aminoacyl-histidine dipeptidase PepD"/>
    <property type="match status" value="1"/>
</dbReference>
<dbReference type="RefSeq" id="WP_089659443.1">
    <property type="nucleotide sequence ID" value="NZ_FNGH01000012.1"/>
</dbReference>
<evidence type="ECO:0000256" key="18">
    <source>
        <dbReference type="ARBA" id="ARBA00078074"/>
    </source>
</evidence>
<evidence type="ECO:0000259" key="19">
    <source>
        <dbReference type="Pfam" id="PF07687"/>
    </source>
</evidence>
<dbReference type="NCBIfam" id="TIGR01893">
    <property type="entry name" value="aa-his-dipept"/>
    <property type="match status" value="1"/>
</dbReference>
<evidence type="ECO:0000256" key="15">
    <source>
        <dbReference type="ARBA" id="ARBA00075285"/>
    </source>
</evidence>
<keyword evidence="4" id="KW-0479">Metal-binding</keyword>
<sequence length="498" mass="52733">MNAHLDQLAPQAVWQHFRTLCNTPRPSGHEAALVATLEAWAAARGIAHDRDAYGNLRLKKPASPGRESAPGIILQGHLDMVAQANADHPHDFTRDPIDTYVEDGWLRARGTTLGADNGLGVAAALAILGDDSLVHGPLEALFTLEEETSMGGALQLAEGWLEGQLLLNLDSEDRGEVYIGCAGGADVVVEAQLPTSALSADERHYRLALTGLRGGHSGIDIARGRGNANRLMMRVLRALAPSGARLIDYQGGTLRNALPREAFATLAMAAEELAAAQVCLATLEEELRAELAGVDEGLTLSLSATGDAAGEALTPTASHLLVDALHAAPCGVERMSTEVPGVVETSNNLGVVSLTSGRFRLCALVRSLRDSATRDMADRFSALFGLIGARTRVENAYPGWAPAPDSPLLERFKHLHRAQLGAEPAVKVIHAGLECGILGGKYPQLEMISFGPQILGAHSPDERVEIDSVDEFWQLLRGLVEDLAAADRKPPPAAGGGR</sequence>
<gene>
    <name evidence="20" type="ORF">SAMN05192555_112127</name>
</gene>
<dbReference type="Proteomes" id="UP000199107">
    <property type="component" value="Unassembled WGS sequence"/>
</dbReference>
<dbReference type="PANTHER" id="PTHR43501:SF1">
    <property type="entry name" value="CYTOSOL NON-SPECIFIC DIPEPTIDASE"/>
    <property type="match status" value="1"/>
</dbReference>
<dbReference type="CDD" id="cd03890">
    <property type="entry name" value="M20_pepD"/>
    <property type="match status" value="1"/>
</dbReference>
<dbReference type="Pfam" id="PF07687">
    <property type="entry name" value="M20_dimer"/>
    <property type="match status" value="1"/>
</dbReference>
<dbReference type="EMBL" id="FNGH01000012">
    <property type="protein sequence ID" value="SDM38774.1"/>
    <property type="molecule type" value="Genomic_DNA"/>
</dbReference>
<evidence type="ECO:0000256" key="17">
    <source>
        <dbReference type="ARBA" id="ARBA00077688"/>
    </source>
</evidence>
<dbReference type="GO" id="GO:0070573">
    <property type="term" value="F:metallodipeptidase activity"/>
    <property type="evidence" value="ECO:0007669"/>
    <property type="project" value="TreeGrafter"/>
</dbReference>
<dbReference type="FunFam" id="3.40.630.10:FF:000015">
    <property type="entry name" value="Aminoacyl-histidine dipeptidase PepD"/>
    <property type="match status" value="1"/>
</dbReference>
<keyword evidence="3" id="KW-0645">Protease</keyword>
<evidence type="ECO:0000256" key="2">
    <source>
        <dbReference type="ARBA" id="ARBA00001947"/>
    </source>
</evidence>
<dbReference type="EC" id="3.4.13.18" evidence="11"/>
<comment type="cofactor">
    <cofactor evidence="1">
        <name>Co(2+)</name>
        <dbReference type="ChEBI" id="CHEBI:48828"/>
    </cofactor>
</comment>
<evidence type="ECO:0000256" key="1">
    <source>
        <dbReference type="ARBA" id="ARBA00001941"/>
    </source>
</evidence>
<comment type="catalytic activity">
    <reaction evidence="10">
        <text>Hydrolysis of dipeptides, preferentially hydrophobic dipeptides including prolyl amino acids.</text>
        <dbReference type="EC" id="3.4.13.18"/>
    </reaction>
</comment>
<keyword evidence="9" id="KW-0170">Cobalt</keyword>
<dbReference type="STRING" id="48727.SAMN05192555_112127"/>